<keyword evidence="2 11" id="KW-0677">Repeat</keyword>
<dbReference type="GO" id="GO:0043022">
    <property type="term" value="F:ribosome binding"/>
    <property type="evidence" value="ECO:0007669"/>
    <property type="project" value="UniProtKB-UniRule"/>
</dbReference>
<dbReference type="HAMAP" id="MF_00848">
    <property type="entry name" value="Uup"/>
    <property type="match status" value="1"/>
</dbReference>
<comment type="function">
    <text evidence="11">Probably plays a role in ribosome assembly or function. May be involved in resolution of branched DNA intermediates that result from template switching in postreplication gaps. Binds DNA and has ATPase activity.</text>
</comment>
<dbReference type="RefSeq" id="WP_269331877.1">
    <property type="nucleotide sequence ID" value="NZ_JAMZFT010000001.1"/>
</dbReference>
<feature type="coiled-coil region" evidence="11">
    <location>
        <begin position="548"/>
        <end position="609"/>
    </location>
</feature>
<comment type="similarity">
    <text evidence="10 11">Belongs to the ABC transporter superfamily. ABCF family. Uup subfamily.</text>
</comment>
<name>A0A9J6PBR6_9PROT</name>
<accession>A0A9J6PBR6</accession>
<keyword evidence="6 11" id="KW-0067">ATP-binding</keyword>
<dbReference type="InterPro" id="IPR037118">
    <property type="entry name" value="Val-tRNA_synth_C_sf"/>
</dbReference>
<evidence type="ECO:0000256" key="11">
    <source>
        <dbReference type="HAMAP-Rule" id="MF_00848"/>
    </source>
</evidence>
<keyword evidence="11" id="KW-0175">Coiled coil</keyword>
<dbReference type="Gene3D" id="3.40.50.300">
    <property type="entry name" value="P-loop containing nucleotide triphosphate hydrolases"/>
    <property type="match status" value="2"/>
</dbReference>
<dbReference type="SUPFAM" id="SSF52540">
    <property type="entry name" value="P-loop containing nucleoside triphosphate hydrolases"/>
    <property type="match status" value="2"/>
</dbReference>
<evidence type="ECO:0000256" key="3">
    <source>
        <dbReference type="ARBA" id="ARBA00022741"/>
    </source>
</evidence>
<comment type="caution">
    <text evidence="14">The sequence shown here is derived from an EMBL/GenBank/DDBJ whole genome shotgun (WGS) entry which is preliminary data.</text>
</comment>
<dbReference type="GO" id="GO:0016887">
    <property type="term" value="F:ATP hydrolysis activity"/>
    <property type="evidence" value="ECO:0007669"/>
    <property type="project" value="UniProtKB-UniRule"/>
</dbReference>
<evidence type="ECO:0000256" key="10">
    <source>
        <dbReference type="ARBA" id="ARBA00061478"/>
    </source>
</evidence>
<keyword evidence="1 11" id="KW-0963">Cytoplasm</keyword>
<dbReference type="Gene3D" id="1.10.287.380">
    <property type="entry name" value="Valyl-tRNA synthetase, C-terminal domain"/>
    <property type="match status" value="1"/>
</dbReference>
<keyword evidence="3 11" id="KW-0547">Nucleotide-binding</keyword>
<comment type="subcellular location">
    <subcellularLocation>
        <location evidence="11">Cytoplasm</location>
    </subcellularLocation>
    <text evidence="11">Associates with ribosomes.</text>
</comment>
<dbReference type="GO" id="GO:0005524">
    <property type="term" value="F:ATP binding"/>
    <property type="evidence" value="ECO:0007669"/>
    <property type="project" value="UniProtKB-UniRule"/>
</dbReference>
<dbReference type="InterPro" id="IPR051309">
    <property type="entry name" value="ABCF_ATPase"/>
</dbReference>
<dbReference type="InterPro" id="IPR003439">
    <property type="entry name" value="ABC_transporter-like_ATP-bd"/>
</dbReference>
<dbReference type="Pfam" id="PF16326">
    <property type="entry name" value="ABC_tran_CTD"/>
    <property type="match status" value="1"/>
</dbReference>
<evidence type="ECO:0000256" key="8">
    <source>
        <dbReference type="ARBA" id="ARBA00023204"/>
    </source>
</evidence>
<keyword evidence="15" id="KW-1185">Reference proteome</keyword>
<keyword evidence="7 11" id="KW-0238">DNA-binding</keyword>
<evidence type="ECO:0000256" key="6">
    <source>
        <dbReference type="ARBA" id="ARBA00022840"/>
    </source>
</evidence>
<dbReference type="InterPro" id="IPR027417">
    <property type="entry name" value="P-loop_NTPase"/>
</dbReference>
<evidence type="ECO:0000256" key="12">
    <source>
        <dbReference type="SAM" id="MobiDB-lite"/>
    </source>
</evidence>
<gene>
    <name evidence="11" type="primary">uup</name>
    <name evidence="14" type="ORF">NJQ99_05980</name>
</gene>
<dbReference type="InterPro" id="IPR043686">
    <property type="entry name" value="Uup"/>
</dbReference>
<evidence type="ECO:0000256" key="4">
    <source>
        <dbReference type="ARBA" id="ARBA00022763"/>
    </source>
</evidence>
<feature type="binding site" evidence="11">
    <location>
        <begin position="320"/>
        <end position="327"/>
    </location>
    <ligand>
        <name>ATP</name>
        <dbReference type="ChEBI" id="CHEBI:30616"/>
        <label>2</label>
    </ligand>
</feature>
<keyword evidence="4 11" id="KW-0227">DNA damage</keyword>
<feature type="region of interest" description="Disordered" evidence="12">
    <location>
        <begin position="503"/>
        <end position="538"/>
    </location>
</feature>
<feature type="binding site" evidence="11">
    <location>
        <begin position="38"/>
        <end position="45"/>
    </location>
    <ligand>
        <name>ATP</name>
        <dbReference type="ChEBI" id="CHEBI:30616"/>
        <label>1</label>
    </ligand>
</feature>
<evidence type="ECO:0000256" key="1">
    <source>
        <dbReference type="ARBA" id="ARBA00022490"/>
    </source>
</evidence>
<dbReference type="CDD" id="cd03221">
    <property type="entry name" value="ABCF_EF-3"/>
    <property type="match status" value="2"/>
</dbReference>
<dbReference type="EC" id="3.6.1.-" evidence="11"/>
<keyword evidence="8 11" id="KW-0234">DNA repair</keyword>
<keyword evidence="5 11" id="KW-0378">Hydrolase</keyword>
<evidence type="ECO:0000256" key="9">
    <source>
        <dbReference type="ARBA" id="ARBA00049360"/>
    </source>
</evidence>
<feature type="domain" description="ABC transporter" evidence="13">
    <location>
        <begin position="283"/>
        <end position="505"/>
    </location>
</feature>
<feature type="compositionally biased region" description="Basic and acidic residues" evidence="12">
    <location>
        <begin position="508"/>
        <end position="536"/>
    </location>
</feature>
<dbReference type="GO" id="GO:0006281">
    <property type="term" value="P:DNA repair"/>
    <property type="evidence" value="ECO:0007669"/>
    <property type="project" value="UniProtKB-KW"/>
</dbReference>
<reference evidence="14" key="1">
    <citation type="submission" date="2022-06" db="EMBL/GenBank/DDBJ databases">
        <title>Isolation and Genomics of Futiania mangrovii gen. nov., sp. nov., a Rare and Metabolically-versatile member in the Class Alphaproteobacteria.</title>
        <authorList>
            <person name="Liu L."/>
            <person name="Huang W.-C."/>
            <person name="Pan J."/>
            <person name="Li J."/>
            <person name="Huang Y."/>
            <person name="Du H."/>
            <person name="Liu Y."/>
            <person name="Li M."/>
        </authorList>
    </citation>
    <scope>NUCLEOTIDE SEQUENCE</scope>
    <source>
        <strain evidence="14">FT118</strain>
    </source>
</reference>
<dbReference type="AlphaFoldDB" id="A0A9J6PBR6"/>
<dbReference type="PROSITE" id="PS50893">
    <property type="entry name" value="ABC_TRANSPORTER_2"/>
    <property type="match status" value="2"/>
</dbReference>
<dbReference type="GO" id="GO:0003677">
    <property type="term" value="F:DNA binding"/>
    <property type="evidence" value="ECO:0007669"/>
    <property type="project" value="UniProtKB-UniRule"/>
</dbReference>
<dbReference type="InterPro" id="IPR003593">
    <property type="entry name" value="AAA+_ATPase"/>
</dbReference>
<feature type="domain" description="ABC transporter" evidence="13">
    <location>
        <begin position="6"/>
        <end position="216"/>
    </location>
</feature>
<evidence type="ECO:0000256" key="7">
    <source>
        <dbReference type="ARBA" id="ARBA00023125"/>
    </source>
</evidence>
<dbReference type="PANTHER" id="PTHR42855:SF1">
    <property type="entry name" value="ABC TRANSPORTER DOMAIN-CONTAINING PROTEIN"/>
    <property type="match status" value="1"/>
</dbReference>
<comment type="catalytic activity">
    <reaction evidence="9 11">
        <text>ATP + H2O = ADP + phosphate + H(+)</text>
        <dbReference type="Rhea" id="RHEA:13065"/>
        <dbReference type="ChEBI" id="CHEBI:15377"/>
        <dbReference type="ChEBI" id="CHEBI:15378"/>
        <dbReference type="ChEBI" id="CHEBI:30616"/>
        <dbReference type="ChEBI" id="CHEBI:43474"/>
        <dbReference type="ChEBI" id="CHEBI:456216"/>
    </reaction>
</comment>
<organism evidence="14 15">
    <name type="scientific">Futiania mangrovi</name>
    <dbReference type="NCBI Taxonomy" id="2959716"/>
    <lineage>
        <taxon>Bacteria</taxon>
        <taxon>Pseudomonadati</taxon>
        <taxon>Pseudomonadota</taxon>
        <taxon>Alphaproteobacteria</taxon>
        <taxon>Futianiales</taxon>
        <taxon>Futianiaceae</taxon>
        <taxon>Futiania</taxon>
    </lineage>
</organism>
<dbReference type="InterPro" id="IPR032524">
    <property type="entry name" value="ABC_tran_C"/>
</dbReference>
<evidence type="ECO:0000256" key="2">
    <source>
        <dbReference type="ARBA" id="ARBA00022737"/>
    </source>
</evidence>
<dbReference type="EMBL" id="JAMZFT010000001">
    <property type="protein sequence ID" value="MCP1335953.1"/>
    <property type="molecule type" value="Genomic_DNA"/>
</dbReference>
<evidence type="ECO:0000259" key="13">
    <source>
        <dbReference type="PROSITE" id="PS50893"/>
    </source>
</evidence>
<dbReference type="Pfam" id="PF00005">
    <property type="entry name" value="ABC_tran"/>
    <property type="match status" value="2"/>
</dbReference>
<evidence type="ECO:0000313" key="15">
    <source>
        <dbReference type="Proteomes" id="UP001055804"/>
    </source>
</evidence>
<evidence type="ECO:0000313" key="14">
    <source>
        <dbReference type="EMBL" id="MCP1335953.1"/>
    </source>
</evidence>
<sequence>MAPPLLQLRGLGLSFGGKPLLDGADLSVEPGARIGLVGRNGSGKSTLLKIAAGLVDADAGEVFRDPKATIRYLPQEPDLKGYPTVIAYVTSALGPVDDPSRPAMLLEALGVDGNADPKTLSGGEARRAALAHVLAPDPDVLLLDEPTNHLDLPAIEWLEGELARARAAIVLISHDRRFLERLTRATVWLDRGQTRRMEQGFAGFEDWRDQVLAEEERSAHKLDRKIAMEEDWVRYGVTARRKRNMRRMRELQDMRTARREMRRAQGTVAFSTADAETSGKLVIEAEGISKSWPGVDGAPLAVVRDLSLRVMRGDRLGIVGPNGAGKTTLLNLLTGALAPDEGKVKLGTKLEIVTLDQRRESLAPDTTLADALTGGRGDQVAVGGEMRHVTGYLKDFLFQPNQARQPVKSLSGGERGRLMLARALARPANLLVLDEPTNDLDLETLDLLQDLLAEHPATVLLVSHDRDFLDRVATSVLMAEGNGRWVEYAGGYSDMVAQRGAGVTAKAAPRDSGRETGRDTAARAEQAAERPREKPRTAKLSFKQKHALETLPRRIEALQAEIAALQTALADPALFTRDPDGFAAKSKRLEAAQTDLDAAETEWLELELLREEIGG</sequence>
<evidence type="ECO:0000256" key="5">
    <source>
        <dbReference type="ARBA" id="ARBA00022801"/>
    </source>
</evidence>
<dbReference type="SMART" id="SM00382">
    <property type="entry name" value="AAA"/>
    <property type="match status" value="2"/>
</dbReference>
<dbReference type="GO" id="GO:0005737">
    <property type="term" value="C:cytoplasm"/>
    <property type="evidence" value="ECO:0007669"/>
    <property type="project" value="UniProtKB-SubCell"/>
</dbReference>
<dbReference type="PANTHER" id="PTHR42855">
    <property type="entry name" value="ABC TRANSPORTER ATP-BINDING SUBUNIT"/>
    <property type="match status" value="1"/>
</dbReference>
<dbReference type="Proteomes" id="UP001055804">
    <property type="component" value="Unassembled WGS sequence"/>
</dbReference>
<proteinExistence type="inferred from homology"/>
<protein>
    <recommendedName>
        <fullName evidence="11">ATP-binding protein Uup</fullName>
        <ecNumber evidence="11">3.6.1.-</ecNumber>
    </recommendedName>
</protein>
<dbReference type="FunFam" id="3.40.50.300:FF:000309">
    <property type="entry name" value="ABC transporter ATP-binding protein"/>
    <property type="match status" value="1"/>
</dbReference>